<name>M0QJ14_9ACTN</name>
<keyword evidence="3" id="KW-1185">Reference proteome</keyword>
<feature type="compositionally biased region" description="Basic and acidic residues" evidence="1">
    <location>
        <begin position="98"/>
        <end position="109"/>
    </location>
</feature>
<feature type="region of interest" description="Disordered" evidence="1">
    <location>
        <begin position="60"/>
        <end position="109"/>
    </location>
</feature>
<dbReference type="Proteomes" id="UP000011666">
    <property type="component" value="Unassembled WGS sequence"/>
</dbReference>
<reference evidence="2 3" key="1">
    <citation type="submission" date="2013-01" db="EMBL/GenBank/DDBJ databases">
        <title>Whole genome shotgun sequence of Gordonia soli NBRC 108243.</title>
        <authorList>
            <person name="Isaki-Nakamura S."/>
            <person name="Hosoyama A."/>
            <person name="Tsuchikane K."/>
            <person name="Ando Y."/>
            <person name="Baba S."/>
            <person name="Ohji S."/>
            <person name="Hamada M."/>
            <person name="Tamura T."/>
            <person name="Yamazoe A."/>
            <person name="Yamazaki S."/>
            <person name="Fujita N."/>
        </authorList>
    </citation>
    <scope>NUCLEOTIDE SEQUENCE [LARGE SCALE GENOMIC DNA]</scope>
    <source>
        <strain evidence="2 3">NBRC 108243</strain>
    </source>
</reference>
<accession>M0QJ14</accession>
<protein>
    <submittedName>
        <fullName evidence="2">Uncharacterized protein</fullName>
    </submittedName>
</protein>
<dbReference type="RefSeq" id="WP_007620783.1">
    <property type="nucleotide sequence ID" value="NZ_BANX01000016.1"/>
</dbReference>
<dbReference type="eggNOG" id="ENOG5033KCE">
    <property type="taxonomic scope" value="Bacteria"/>
</dbReference>
<dbReference type="OrthoDB" id="4774779at2"/>
<dbReference type="STRING" id="1223545.GS4_16_00830"/>
<organism evidence="2 3">
    <name type="scientific">Gordonia soli NBRC 108243</name>
    <dbReference type="NCBI Taxonomy" id="1223545"/>
    <lineage>
        <taxon>Bacteria</taxon>
        <taxon>Bacillati</taxon>
        <taxon>Actinomycetota</taxon>
        <taxon>Actinomycetes</taxon>
        <taxon>Mycobacteriales</taxon>
        <taxon>Gordoniaceae</taxon>
        <taxon>Gordonia</taxon>
    </lineage>
</organism>
<comment type="caution">
    <text evidence="2">The sequence shown here is derived from an EMBL/GenBank/DDBJ whole genome shotgun (WGS) entry which is preliminary data.</text>
</comment>
<dbReference type="AlphaFoldDB" id="M0QJ14"/>
<gene>
    <name evidence="2" type="ORF">GS4_16_00830</name>
</gene>
<evidence type="ECO:0000313" key="2">
    <source>
        <dbReference type="EMBL" id="GAC68553.1"/>
    </source>
</evidence>
<evidence type="ECO:0000256" key="1">
    <source>
        <dbReference type="SAM" id="MobiDB-lite"/>
    </source>
</evidence>
<sequence>MVDRLERNKDIAQEILESTATRVGRIATIITTAVVDVAREVGDLISDGFEMREAAQRARLDAERTGELGADDEVPVDDHIDGEILDGIGERPALPGAREQRDLETEGDR</sequence>
<evidence type="ECO:0000313" key="3">
    <source>
        <dbReference type="Proteomes" id="UP000011666"/>
    </source>
</evidence>
<proteinExistence type="predicted"/>
<dbReference type="EMBL" id="BANX01000016">
    <property type="protein sequence ID" value="GAC68553.1"/>
    <property type="molecule type" value="Genomic_DNA"/>
</dbReference>